<comment type="caution">
    <text evidence="1">The sequence shown here is derived from an EMBL/GenBank/DDBJ whole genome shotgun (WGS) entry which is preliminary data.</text>
</comment>
<protein>
    <submittedName>
        <fullName evidence="1">Uncharacterized protein</fullName>
    </submittedName>
</protein>
<evidence type="ECO:0000313" key="2">
    <source>
        <dbReference type="Proteomes" id="UP000469452"/>
    </source>
</evidence>
<accession>A0A6A4ZRQ8</accession>
<proteinExistence type="predicted"/>
<dbReference type="Proteomes" id="UP000469452">
    <property type="component" value="Unassembled WGS sequence"/>
</dbReference>
<reference evidence="1 2" key="1">
    <citation type="submission" date="2019-06" db="EMBL/GenBank/DDBJ databases">
        <title>Genomics analysis of Aphanomyces spp. identifies a new class of oomycete effector associated with host adaptation.</title>
        <authorList>
            <person name="Gaulin E."/>
        </authorList>
    </citation>
    <scope>NUCLEOTIDE SEQUENCE [LARGE SCALE GENOMIC DNA]</scope>
    <source>
        <strain evidence="1 2">E</strain>
    </source>
</reference>
<dbReference type="AlphaFoldDB" id="A0A6A4ZRQ8"/>
<gene>
    <name evidence="1" type="ORF">AaE_011323</name>
</gene>
<evidence type="ECO:0000313" key="1">
    <source>
        <dbReference type="EMBL" id="KAF0715498.1"/>
    </source>
</evidence>
<sequence>MYRRSTTERMQSSSAHKVHIGVPEPGLFDGLFLFECELVVGNAVLGQVVQYLENLSATADAILLVVTVHWVDGGTKALIREFIADVVSPWVARLTDACAALDVNFEEGCGAFLGRGVHGRIFTVDNRHRATLAMEVAEKRCSGDLYREDLALEQMHVPGVTINHVGGLH</sequence>
<organism evidence="1 2">
    <name type="scientific">Aphanomyces astaci</name>
    <name type="common">Crayfish plague agent</name>
    <dbReference type="NCBI Taxonomy" id="112090"/>
    <lineage>
        <taxon>Eukaryota</taxon>
        <taxon>Sar</taxon>
        <taxon>Stramenopiles</taxon>
        <taxon>Oomycota</taxon>
        <taxon>Saprolegniomycetes</taxon>
        <taxon>Saprolegniales</taxon>
        <taxon>Verrucalvaceae</taxon>
        <taxon>Aphanomyces</taxon>
    </lineage>
</organism>
<name>A0A6A4ZRQ8_APHAT</name>
<dbReference type="EMBL" id="VJMI01017029">
    <property type="protein sequence ID" value="KAF0715498.1"/>
    <property type="molecule type" value="Genomic_DNA"/>
</dbReference>